<accession>A0A1T5HK16</accession>
<protein>
    <recommendedName>
        <fullName evidence="4">Helix-turn-helix domain-containing protein</fullName>
    </recommendedName>
</protein>
<evidence type="ECO:0000313" key="3">
    <source>
        <dbReference type="Proteomes" id="UP000190897"/>
    </source>
</evidence>
<reference evidence="3" key="1">
    <citation type="submission" date="2017-02" db="EMBL/GenBank/DDBJ databases">
        <authorList>
            <person name="Varghese N."/>
            <person name="Submissions S."/>
        </authorList>
    </citation>
    <scope>NUCLEOTIDE SEQUENCE [LARGE SCALE GENOMIC DNA]</scope>
    <source>
        <strain evidence="3">DSM 22270</strain>
    </source>
</reference>
<dbReference type="EMBL" id="FUZA01000025">
    <property type="protein sequence ID" value="SKC21033.1"/>
    <property type="molecule type" value="Genomic_DNA"/>
</dbReference>
<dbReference type="AlphaFoldDB" id="A0A1T5HK16"/>
<dbReference type="STRING" id="651661.SAMN05660293_05761"/>
<keyword evidence="1" id="KW-0175">Coiled coil</keyword>
<name>A0A1T5HK16_9BACT</name>
<keyword evidence="3" id="KW-1185">Reference proteome</keyword>
<sequence>MNYITLKEAAKATGLNEMTIRRLCKKADSKPYIRLKEGKNGSLYTIQTNYLFDKYPPKTAFDKLEQDSLNTRVNVDPIQVYTQDYTPVLAVKDELIQVLKDEIAYLREENKGLREENKELKLLPAPHNVTQEATENHRKSFWQRIWGK</sequence>
<organism evidence="2 3">
    <name type="scientific">Dyadobacter psychrophilus</name>
    <dbReference type="NCBI Taxonomy" id="651661"/>
    <lineage>
        <taxon>Bacteria</taxon>
        <taxon>Pseudomonadati</taxon>
        <taxon>Bacteroidota</taxon>
        <taxon>Cytophagia</taxon>
        <taxon>Cytophagales</taxon>
        <taxon>Spirosomataceae</taxon>
        <taxon>Dyadobacter</taxon>
    </lineage>
</organism>
<evidence type="ECO:0000256" key="1">
    <source>
        <dbReference type="SAM" id="Coils"/>
    </source>
</evidence>
<evidence type="ECO:0000313" key="2">
    <source>
        <dbReference type="EMBL" id="SKC21033.1"/>
    </source>
</evidence>
<dbReference type="RefSeq" id="WP_082218166.1">
    <property type="nucleotide sequence ID" value="NZ_FUZA01000025.1"/>
</dbReference>
<feature type="coiled-coil region" evidence="1">
    <location>
        <begin position="96"/>
        <end position="123"/>
    </location>
</feature>
<dbReference type="Proteomes" id="UP000190897">
    <property type="component" value="Unassembled WGS sequence"/>
</dbReference>
<evidence type="ECO:0008006" key="4">
    <source>
        <dbReference type="Google" id="ProtNLM"/>
    </source>
</evidence>
<gene>
    <name evidence="2" type="ORF">SAMN05660293_05761</name>
</gene>
<dbReference type="OrthoDB" id="956870at2"/>
<proteinExistence type="predicted"/>